<name>A0A1F5VFQ0_9BACT</name>
<reference evidence="3 4" key="1">
    <citation type="journal article" date="2016" name="Nat. Commun.">
        <title>Thousands of microbial genomes shed light on interconnected biogeochemical processes in an aquifer system.</title>
        <authorList>
            <person name="Anantharaman K."/>
            <person name="Brown C.T."/>
            <person name="Hug L.A."/>
            <person name="Sharon I."/>
            <person name="Castelle C.J."/>
            <person name="Probst A.J."/>
            <person name="Thomas B.C."/>
            <person name="Singh A."/>
            <person name="Wilkins M.J."/>
            <person name="Karaoz U."/>
            <person name="Brodie E.L."/>
            <person name="Williams K.H."/>
            <person name="Hubbard S.S."/>
            <person name="Banfield J.F."/>
        </authorList>
    </citation>
    <scope>NUCLEOTIDE SEQUENCE [LARGE SCALE GENOMIC DNA]</scope>
</reference>
<evidence type="ECO:0000313" key="4">
    <source>
        <dbReference type="Proteomes" id="UP000179251"/>
    </source>
</evidence>
<accession>A0A1F5VFQ0</accession>
<gene>
    <name evidence="3" type="ORF">A2834_02790</name>
</gene>
<dbReference type="CDD" id="cd08547">
    <property type="entry name" value="Type_II_cohesin"/>
    <property type="match status" value="1"/>
</dbReference>
<feature type="transmembrane region" description="Helical" evidence="2">
    <location>
        <begin position="287"/>
        <end position="305"/>
    </location>
</feature>
<dbReference type="Gene3D" id="2.60.40.680">
    <property type="match status" value="1"/>
</dbReference>
<dbReference type="STRING" id="1798325.A2834_02790"/>
<dbReference type="Proteomes" id="UP000179251">
    <property type="component" value="Unassembled WGS sequence"/>
</dbReference>
<dbReference type="SUPFAM" id="SSF49384">
    <property type="entry name" value="Carbohydrate-binding domain"/>
    <property type="match status" value="1"/>
</dbReference>
<dbReference type="EMBL" id="MFHD01000020">
    <property type="protein sequence ID" value="OGF62283.1"/>
    <property type="molecule type" value="Genomic_DNA"/>
</dbReference>
<evidence type="ECO:0000313" key="3">
    <source>
        <dbReference type="EMBL" id="OGF62283.1"/>
    </source>
</evidence>
<evidence type="ECO:0000256" key="2">
    <source>
        <dbReference type="SAM" id="Phobius"/>
    </source>
</evidence>
<dbReference type="GO" id="GO:0030246">
    <property type="term" value="F:carbohydrate binding"/>
    <property type="evidence" value="ECO:0007669"/>
    <property type="project" value="InterPro"/>
</dbReference>
<keyword evidence="2" id="KW-0472">Membrane</keyword>
<dbReference type="AlphaFoldDB" id="A0A1F5VFQ0"/>
<comment type="caution">
    <text evidence="3">The sequence shown here is derived from an EMBL/GenBank/DDBJ whole genome shotgun (WGS) entry which is preliminary data.</text>
</comment>
<organism evidence="3 4">
    <name type="scientific">Candidatus Giovannonibacteria bacterium RIFCSPHIGHO2_01_FULL_45_23</name>
    <dbReference type="NCBI Taxonomy" id="1798325"/>
    <lineage>
        <taxon>Bacteria</taxon>
        <taxon>Candidatus Giovannoniibacteriota</taxon>
    </lineage>
</organism>
<protein>
    <recommendedName>
        <fullName evidence="5">Cohesin domain-containing protein</fullName>
    </recommendedName>
</protein>
<feature type="region of interest" description="Disordered" evidence="1">
    <location>
        <begin position="166"/>
        <end position="186"/>
    </location>
</feature>
<keyword evidence="2" id="KW-1133">Transmembrane helix</keyword>
<sequence>MIERIKCFSWPFVLIFVVISVLPFAASAQSLVLKAPKTTYNVGDSFQVTLSVNTEGKSINTLSGKIQFPTSKFQILDTRYGNSIISLWVERPTVSGGTISFTGGIPGGFSGSAGPILSFGVKARAEGSASISLSDIKILLNDGLGTEAQASAAPFKLTIKKAPPVPKATEDAAPAPKEVYVPPSDTSPPESFIPMISRHPTVADNKYFVSFFAVDKDTGIGKYQIREEPLIVSLITTKFNTELRDAESPYILKGQYWTYEVVVRACDQAGNCTEGFAVKPLSPAIEAAFILALVLISIFITRWIYKPRHPQHRMV</sequence>
<keyword evidence="2" id="KW-0812">Transmembrane</keyword>
<evidence type="ECO:0000256" key="1">
    <source>
        <dbReference type="SAM" id="MobiDB-lite"/>
    </source>
</evidence>
<proteinExistence type="predicted"/>
<evidence type="ECO:0008006" key="5">
    <source>
        <dbReference type="Google" id="ProtNLM"/>
    </source>
</evidence>
<dbReference type="InterPro" id="IPR008965">
    <property type="entry name" value="CBM2/CBM3_carb-bd_dom_sf"/>
</dbReference>